<evidence type="ECO:0000313" key="4">
    <source>
        <dbReference type="EMBL" id="QHS91113.1"/>
    </source>
</evidence>
<dbReference type="GO" id="GO:0003677">
    <property type="term" value="F:DNA binding"/>
    <property type="evidence" value="ECO:0007669"/>
    <property type="project" value="InterPro"/>
</dbReference>
<dbReference type="Gene3D" id="1.10.8.60">
    <property type="match status" value="1"/>
</dbReference>
<protein>
    <recommendedName>
        <fullName evidence="3">AAA+ ATPase domain-containing protein</fullName>
    </recommendedName>
</protein>
<keyword evidence="2" id="KW-0235">DNA replication</keyword>
<evidence type="ECO:0000256" key="2">
    <source>
        <dbReference type="ARBA" id="ARBA00022705"/>
    </source>
</evidence>
<dbReference type="Pfam" id="PF08519">
    <property type="entry name" value="RFC1"/>
    <property type="match status" value="1"/>
</dbReference>
<dbReference type="GO" id="GO:0005663">
    <property type="term" value="C:DNA replication factor C complex"/>
    <property type="evidence" value="ECO:0007669"/>
    <property type="project" value="InterPro"/>
</dbReference>
<dbReference type="CDD" id="cd00009">
    <property type="entry name" value="AAA"/>
    <property type="match status" value="1"/>
</dbReference>
<dbReference type="SUPFAM" id="SSF52540">
    <property type="entry name" value="P-loop containing nucleoside triphosphate hydrolases"/>
    <property type="match status" value="1"/>
</dbReference>
<dbReference type="InterPro" id="IPR013725">
    <property type="entry name" value="DNA_replication_fac_RFC1_C"/>
</dbReference>
<dbReference type="GO" id="GO:0006260">
    <property type="term" value="P:DNA replication"/>
    <property type="evidence" value="ECO:0007669"/>
    <property type="project" value="UniProtKB-KW"/>
</dbReference>
<dbReference type="Gene3D" id="3.40.50.300">
    <property type="entry name" value="P-loop containing nucleotide triphosphate hydrolases"/>
    <property type="match status" value="1"/>
</dbReference>
<dbReference type="Gene3D" id="1.20.272.10">
    <property type="match status" value="1"/>
</dbReference>
<name>A0A6C0BIF2_9ZZZZ</name>
<dbReference type="InterPro" id="IPR003593">
    <property type="entry name" value="AAA+_ATPase"/>
</dbReference>
<dbReference type="GO" id="GO:0005634">
    <property type="term" value="C:nucleus"/>
    <property type="evidence" value="ECO:0007669"/>
    <property type="project" value="TreeGrafter"/>
</dbReference>
<dbReference type="InterPro" id="IPR008921">
    <property type="entry name" value="DNA_pol3_clamp-load_cplx_C"/>
</dbReference>
<evidence type="ECO:0000259" key="3">
    <source>
        <dbReference type="SMART" id="SM00382"/>
    </source>
</evidence>
<evidence type="ECO:0000256" key="1">
    <source>
        <dbReference type="ARBA" id="ARBA00006116"/>
    </source>
</evidence>
<dbReference type="InterPro" id="IPR003959">
    <property type="entry name" value="ATPase_AAA_core"/>
</dbReference>
<dbReference type="InterPro" id="IPR027417">
    <property type="entry name" value="P-loop_NTPase"/>
</dbReference>
<dbReference type="PANTHER" id="PTHR23389">
    <property type="entry name" value="CHROMOSOME TRANSMISSION FIDELITY FACTOR 18"/>
    <property type="match status" value="1"/>
</dbReference>
<dbReference type="Pfam" id="PF00004">
    <property type="entry name" value="AAA"/>
    <property type="match status" value="1"/>
</dbReference>
<dbReference type="PANTHER" id="PTHR23389:SF6">
    <property type="entry name" value="REPLICATION FACTOR C SUBUNIT 1"/>
    <property type="match status" value="1"/>
</dbReference>
<dbReference type="SMART" id="SM00382">
    <property type="entry name" value="AAA"/>
    <property type="match status" value="1"/>
</dbReference>
<dbReference type="GO" id="GO:0016887">
    <property type="term" value="F:ATP hydrolysis activity"/>
    <property type="evidence" value="ECO:0007669"/>
    <property type="project" value="InterPro"/>
</dbReference>
<accession>A0A6C0BIF2</accession>
<reference evidence="4" key="1">
    <citation type="journal article" date="2020" name="Nature">
        <title>Giant virus diversity and host interactions through global metagenomics.</title>
        <authorList>
            <person name="Schulz F."/>
            <person name="Roux S."/>
            <person name="Paez-Espino D."/>
            <person name="Jungbluth S."/>
            <person name="Walsh D.A."/>
            <person name="Denef V.J."/>
            <person name="McMahon K.D."/>
            <person name="Konstantinidis K.T."/>
            <person name="Eloe-Fadrosh E.A."/>
            <person name="Kyrpides N.C."/>
            <person name="Woyke T."/>
        </authorList>
    </citation>
    <scope>NUCLEOTIDE SEQUENCE</scope>
    <source>
        <strain evidence="4">GVMAG-M-3300013004-44</strain>
    </source>
</reference>
<dbReference type="GO" id="GO:0003689">
    <property type="term" value="F:DNA clamp loader activity"/>
    <property type="evidence" value="ECO:0007669"/>
    <property type="project" value="InterPro"/>
</dbReference>
<comment type="similarity">
    <text evidence="1">Belongs to the activator 1 large subunit family.</text>
</comment>
<dbReference type="AlphaFoldDB" id="A0A6C0BIF2"/>
<dbReference type="EMBL" id="MN739155">
    <property type="protein sequence ID" value="QHS91113.1"/>
    <property type="molecule type" value="Genomic_DNA"/>
</dbReference>
<proteinExistence type="inferred from homology"/>
<sequence>MTDIVQTGVCPPTNNRLHKVLRPGYQLQLGSTCHDGRPITESWRYKEAKRLGIPLIQTEHEHHEIALRKKKLLVDQYTPTLIKDIIGHKDAIQQITTWLQTWKPHTPGLLLTGPPGIGKTSMIHCIANSMGYKIAEYNASDSRSISTLKGLISLGMKRLQKEVVVMDEIDGLSERGGIGEIADLIRKSLTPIICIANECPPKLKPILSACTLIKCSRPVKSTIATALLSIAKKEEISITKADLEKLCEDNGNDIRSILNRLEFYRGMDADSNKDASLRLDLFSATQKLMGNKRVGLDQAADFVYVDHFMVPLMVQEAYVAASKGSLDDIVAASEFISDGDLFQKRLMRTQDWSLLPHIVQTTVAAARTVSGPAPFQIFPQLLGKNSRRMKHTRIMEEMSRHQRCSSVSLRLDRAEYMNHILLIPLNIEKPDIKGAIQRMKEMSVTRDELMESVDILFSPVELTTKVKTALTREYNKTVVSVKKKVIDSESDDEVNELEEIE</sequence>
<dbReference type="GO" id="GO:0005524">
    <property type="term" value="F:ATP binding"/>
    <property type="evidence" value="ECO:0007669"/>
    <property type="project" value="InterPro"/>
</dbReference>
<dbReference type="SUPFAM" id="SSF48019">
    <property type="entry name" value="post-AAA+ oligomerization domain-like"/>
    <property type="match status" value="1"/>
</dbReference>
<organism evidence="4">
    <name type="scientific">viral metagenome</name>
    <dbReference type="NCBI Taxonomy" id="1070528"/>
    <lineage>
        <taxon>unclassified sequences</taxon>
        <taxon>metagenomes</taxon>
        <taxon>organismal metagenomes</taxon>
    </lineage>
</organism>
<feature type="domain" description="AAA+ ATPase" evidence="3">
    <location>
        <begin position="105"/>
        <end position="219"/>
    </location>
</feature>